<proteinExistence type="predicted"/>
<reference evidence="1 2" key="1">
    <citation type="journal article" date="2013" name="Proc. Natl. Acad. Sci. U.S.A.">
        <title>The king cobra genome reveals dynamic gene evolution and adaptation in the snake venom system.</title>
        <authorList>
            <person name="Vonk F.J."/>
            <person name="Casewell N.R."/>
            <person name="Henkel C.V."/>
            <person name="Heimberg A.M."/>
            <person name="Jansen H.J."/>
            <person name="McCleary R.J."/>
            <person name="Kerkkamp H.M."/>
            <person name="Vos R.A."/>
            <person name="Guerreiro I."/>
            <person name="Calvete J.J."/>
            <person name="Wuster W."/>
            <person name="Woods A.E."/>
            <person name="Logan J.M."/>
            <person name="Harrison R.A."/>
            <person name="Castoe T.A."/>
            <person name="de Koning A.P."/>
            <person name="Pollock D.D."/>
            <person name="Yandell M."/>
            <person name="Calderon D."/>
            <person name="Renjifo C."/>
            <person name="Currier R.B."/>
            <person name="Salgado D."/>
            <person name="Pla D."/>
            <person name="Sanz L."/>
            <person name="Hyder A.S."/>
            <person name="Ribeiro J.M."/>
            <person name="Arntzen J.W."/>
            <person name="van den Thillart G.E."/>
            <person name="Boetzer M."/>
            <person name="Pirovano W."/>
            <person name="Dirks R.P."/>
            <person name="Spaink H.P."/>
            <person name="Duboule D."/>
            <person name="McGlinn E."/>
            <person name="Kini R.M."/>
            <person name="Richardson M.K."/>
        </authorList>
    </citation>
    <scope>NUCLEOTIDE SEQUENCE</scope>
    <source>
        <tissue evidence="1">Blood</tissue>
    </source>
</reference>
<evidence type="ECO:0000313" key="2">
    <source>
        <dbReference type="Proteomes" id="UP000018936"/>
    </source>
</evidence>
<comment type="caution">
    <text evidence="1">The sequence shown here is derived from an EMBL/GenBank/DDBJ whole genome shotgun (WGS) entry which is preliminary data.</text>
</comment>
<gene>
    <name evidence="1" type="ORF">L345_09630</name>
</gene>
<sequence>MLPAFKRFLLNAAWEKIKTDPLVSNAGFLSSWFQETMHSYLTNVNTNILDCMTQIPITCDGFRTIVQALDSVYPDMDNSTRQSVTSWIGRFLTVFQCQKRSAKEWIQSNWKSFQNHASYNDFTNIWSGFDGFATLNVLTASQLAQLIVTHKVLSNLTLMEPAAKALSSQDVIYIEGFLDELSRSPLDLLLDHKAASLALETILTKINHSFPDLCSPSLKDLFQIKLVRLLPFVNTKIMMLFPAQTGCVDFHDIYKGLNSVYYKLDPMTQLAVFQNRLNFLEGQLAKEGVACTFTASNSRDWLHENFGHSSYLANYSNFVHLNPSFNGFEVLDLLTSTQVGTLVVLSGILTDSSRMNAEMEAGNVMNIFRSRNVSELQTFLLKISALAEQNNLVEITNVRVRGIMLKGIFQILKPQFVFMRITDLELWFSRILTLYLPSITAQELKILPSPSNCTHLYVIVKGLDYVFDLMLVETKIEVAQWIKTTLQTIDCHTTEDWLSLTFQRFRSIVNLTDLMAIDSNFSGIVNLKELSVAQLAQLTVTEEVLSSIDKVMKVFQRLGHFPSLDALAAYWDEFNTAFEKPTFVSILNISMEVKTFLLTKTIERLHKEFPTFTDLDYQLWFEKRLVMVLPSVTAAILQQIPISISCKAYESVIAGIDGGFSEISQKRKTDILNYIVSFLTQKSQTTGPICSEQTTTRNWLLTFFRRFAMTMPYIQLVSYYRKSFDVYTVLDLLTPKQIGDMMIHSDTLTSISLAKNLVDFFQGSSFSDVQVILKEFTQTAIKHKFVVLPNLEVTQLLLTRFLDLASSYLEMYTAIDWNITFQQDLRFLAYAFNTTTLTYIIPRDYASFMVIVSRFSDAHDQMSKTSKRAVVLWIIHYLKEFKAYHMEPNDEWIHQAWGLFFHDATLEEVKSTHEKFEPFPLLHFLDVRQLIDFIATSNALVNVTTMRHLLLTLKDKHSEISLAKMDEFLTRLNLAIEQKNILSLRNAKVRLEVLSTILTNLAHYFYKFTALDYESWFLNKLKFLLPSINVDLLQLIPLDVSYSAYRAIFGSLDQVYPELSQDTSVEIYNLMKTIMKLQLNVSGTVFPGSYNSSQGFLQLMFYKFAHFARYTDFLLLYKDFNGFEVLSLLSPKQMGEMMIVIDAFKDEFLAIQILAELERRLSASLMDFMIEFNAAAKQKHLIVLPDLRIRDLIFRMVFKTLKFATFSAEQYSFWFGTQLQLFLTALSPKDLQLIPLDVDCQSHQHLVKAMEKPYNALTAEQKEAIHGRILSYLKMYQAREDTTCSPDANSTHWLLSNYGRFSALASIEEFLSVNVNFNAVSVLAKLSSSQLAELVITLEAWNDGSLLLETMSHLDTMADLARFLDQLNKFAAMELQSSDNSDLILGIALRKLAVNFAKFKPKDFTYWFQSAFQNVLQAVNRSQVVSLPLRISCDSYQQILKGFNNVYSNIPAENAANIFGFIKAFLMSKVKSGLACGHPTQSFRDWLLINLGNFSRNAEYRDLLSWNLYFDGMSVLEYLSPSQLASFTLESGVITNKEHMCQILAKLQNKPLADVYEYLDQFNTVAQKLGMTSLKDEDIQKQMLLQFLEGAEGTFSTFAPENWTHLLSTRLGLLLPSISEKEFKGILSYVSGCDNFRAVVSSVSQVYPDIPLANRKGIYDTLFAFLNTQHKITGSACSSHTKSTESWLQDHLGPFVKQAPYEDLIKLLASFSAFEIKDNLTSIQLAHVFFGSNILDNPDTVRALLMPLENRSLEETIAFVSEFVLIASQKGVMFLENTDVRFLMLEAFFYKMQDLLLSASVSQYKDWFQSKLTLWLPSMNTTILAMIPKTVPCGSFKAIMAGLDGSFPQMSPENCQDVYKFAIDYLTSKISQGGDPCIENTRGSLDWLNANFKHFSKLATYQDLAGLNPDFNALDAVAGLSPWQLADYILGGGVLRDTDKARKVFGALDSQDIAEFMDAFNTAAKQHHLSQLPHLEMRRFVLGEIFCHLSGLIHLFTPADYDTWFGQRLHFFLSSLNAQNLGFLPSDLSCDSLAAIVSTLKDHHGNNTFENPEDIYSFIKRVLHFHVQNSDSACVQGISTDKQWLERFLGPFTIYGSYSDFTALKSNFRGSDSLDLFSARALAELSVQSHTVYSTSAMKHIFQTIRKKADAEQFLGTYLDEFNSFVMKNGDLLSNINIRDALLMLSAEINFPQMSALSLKDMAGWLERLNLLLPGINGTMLELLPLDMSCPYFQAVVKALDSVYSTLSSRKRQDVYGFQKTYLTAQFAVSGSACDGGTIGIQDLLLKNFGKFCSMAKLSELQVFYPELNGVSFSNQCP</sequence>
<protein>
    <submittedName>
        <fullName evidence="1">Uncharacterized protein</fullName>
    </submittedName>
</protein>
<keyword evidence="2" id="KW-1185">Reference proteome</keyword>
<dbReference type="OrthoDB" id="9006771at2759"/>
<evidence type="ECO:0000313" key="1">
    <source>
        <dbReference type="EMBL" id="ETE64600.1"/>
    </source>
</evidence>
<organism evidence="1 2">
    <name type="scientific">Ophiophagus hannah</name>
    <name type="common">King cobra</name>
    <name type="synonym">Naja hannah</name>
    <dbReference type="NCBI Taxonomy" id="8665"/>
    <lineage>
        <taxon>Eukaryota</taxon>
        <taxon>Metazoa</taxon>
        <taxon>Chordata</taxon>
        <taxon>Craniata</taxon>
        <taxon>Vertebrata</taxon>
        <taxon>Euteleostomi</taxon>
        <taxon>Lepidosauria</taxon>
        <taxon>Squamata</taxon>
        <taxon>Bifurcata</taxon>
        <taxon>Unidentata</taxon>
        <taxon>Episquamata</taxon>
        <taxon>Toxicofera</taxon>
        <taxon>Serpentes</taxon>
        <taxon>Colubroidea</taxon>
        <taxon>Elapidae</taxon>
        <taxon>Elapinae</taxon>
        <taxon>Ophiophagus</taxon>
    </lineage>
</organism>
<name>V8NRA8_OPHHA</name>
<dbReference type="Proteomes" id="UP000018936">
    <property type="component" value="Unassembled WGS sequence"/>
</dbReference>
<dbReference type="EMBL" id="AZIM01002179">
    <property type="protein sequence ID" value="ETE64600.1"/>
    <property type="molecule type" value="Genomic_DNA"/>
</dbReference>
<accession>V8NRA8</accession>